<accession>A0A6C0D3P5</accession>
<reference evidence="1" key="1">
    <citation type="journal article" date="2020" name="Nature">
        <title>Giant virus diversity and host interactions through global metagenomics.</title>
        <authorList>
            <person name="Schulz F."/>
            <person name="Roux S."/>
            <person name="Paez-Espino D."/>
            <person name="Jungbluth S."/>
            <person name="Walsh D.A."/>
            <person name="Denef V.J."/>
            <person name="McMahon K.D."/>
            <person name="Konstantinidis K.T."/>
            <person name="Eloe-Fadrosh E.A."/>
            <person name="Kyrpides N.C."/>
            <person name="Woyke T."/>
        </authorList>
    </citation>
    <scope>NUCLEOTIDE SEQUENCE</scope>
    <source>
        <strain evidence="1">GVMAG-M-3300023174-111</strain>
    </source>
</reference>
<sequence length="160" mass="18208">MYIEKNKTNEIIHDLLISNQCNTLYVHLRSGDKGVVDEYYINTIANLSVKYEKIIILCGVHQNGERNHIFPSVSESIANMKLSLSRLYSINSNIVIDLSEPDIHLSIMRKCKNLLLHKGGYSLLGGLIFDGDNLFITNAFSAIESNNSEYFTYLKKYTIL</sequence>
<name>A0A6C0D3P5_9ZZZZ</name>
<dbReference type="AlphaFoldDB" id="A0A6C0D3P5"/>
<dbReference type="EMBL" id="MN739531">
    <property type="protein sequence ID" value="QHT11137.1"/>
    <property type="molecule type" value="Genomic_DNA"/>
</dbReference>
<protein>
    <submittedName>
        <fullName evidence="1">Uncharacterized protein</fullName>
    </submittedName>
</protein>
<organism evidence="1">
    <name type="scientific">viral metagenome</name>
    <dbReference type="NCBI Taxonomy" id="1070528"/>
    <lineage>
        <taxon>unclassified sequences</taxon>
        <taxon>metagenomes</taxon>
        <taxon>organismal metagenomes</taxon>
    </lineage>
</organism>
<evidence type="ECO:0000313" key="1">
    <source>
        <dbReference type="EMBL" id="QHT11137.1"/>
    </source>
</evidence>
<proteinExistence type="predicted"/>